<dbReference type="SUPFAM" id="SSF63817">
    <property type="entry name" value="Sortase"/>
    <property type="match status" value="1"/>
</dbReference>
<name>A0ABW3Z8U6_9HYPH</name>
<protein>
    <submittedName>
        <fullName evidence="2">Class GN sortase</fullName>
        <ecNumber evidence="2">3.4.22.-</ecNumber>
    </submittedName>
</protein>
<organism evidence="2 3">
    <name type="scientific">Methylopila musalis</name>
    <dbReference type="NCBI Taxonomy" id="1134781"/>
    <lineage>
        <taxon>Bacteria</taxon>
        <taxon>Pseudomonadati</taxon>
        <taxon>Pseudomonadota</taxon>
        <taxon>Alphaproteobacteria</taxon>
        <taxon>Hyphomicrobiales</taxon>
        <taxon>Methylopilaceae</taxon>
        <taxon>Methylopila</taxon>
    </lineage>
</organism>
<dbReference type="EC" id="3.4.22.-" evidence="2"/>
<feature type="non-terminal residue" evidence="2">
    <location>
        <position position="1"/>
    </location>
</feature>
<gene>
    <name evidence="2" type="ORF">ACFQ4O_11775</name>
</gene>
<dbReference type="InterPro" id="IPR022445">
    <property type="entry name" value="Sortase_proteobact_type"/>
</dbReference>
<dbReference type="Pfam" id="PF04203">
    <property type="entry name" value="Sortase"/>
    <property type="match status" value="1"/>
</dbReference>
<evidence type="ECO:0000313" key="2">
    <source>
        <dbReference type="EMBL" id="MFD1332676.1"/>
    </source>
</evidence>
<reference evidence="3" key="1">
    <citation type="journal article" date="2019" name="Int. J. Syst. Evol. Microbiol.">
        <title>The Global Catalogue of Microorganisms (GCM) 10K type strain sequencing project: providing services to taxonomists for standard genome sequencing and annotation.</title>
        <authorList>
            <consortium name="The Broad Institute Genomics Platform"/>
            <consortium name="The Broad Institute Genome Sequencing Center for Infectious Disease"/>
            <person name="Wu L."/>
            <person name="Ma J."/>
        </authorList>
    </citation>
    <scope>NUCLEOTIDE SEQUENCE [LARGE SCALE GENOMIC DNA]</scope>
    <source>
        <strain evidence="3">CCUG 61696</strain>
    </source>
</reference>
<dbReference type="InterPro" id="IPR005754">
    <property type="entry name" value="Sortase"/>
</dbReference>
<dbReference type="NCBIfam" id="TIGR03784">
    <property type="entry name" value="marine_sortase"/>
    <property type="match status" value="1"/>
</dbReference>
<evidence type="ECO:0000256" key="1">
    <source>
        <dbReference type="ARBA" id="ARBA00022801"/>
    </source>
</evidence>
<proteinExistence type="predicted"/>
<dbReference type="Proteomes" id="UP001597171">
    <property type="component" value="Unassembled WGS sequence"/>
</dbReference>
<keyword evidence="3" id="KW-1185">Reference proteome</keyword>
<dbReference type="InterPro" id="IPR023365">
    <property type="entry name" value="Sortase_dom-sf"/>
</dbReference>
<dbReference type="GO" id="GO:0016787">
    <property type="term" value="F:hydrolase activity"/>
    <property type="evidence" value="ECO:0007669"/>
    <property type="project" value="UniProtKB-KW"/>
</dbReference>
<sequence length="206" mass="21919">LRARGRLPRPTLRAALAAALGLAGLGLIGQSLYMDAKAALAQVLLERAFSESLATGAPVKAWRWADTWPVARLEVPRLGASEIALAGTSGEALAFGPGRLAGAPEAGEPGTAVYAAHRDTHFAFLRHVRVGDEIRVTRRDGVTARFRVERLRVAPWNASGIDPQAQGRRLALVTCWPFDALTPGPLRYVVEAQAIDDVAQSGDAGR</sequence>
<dbReference type="Gene3D" id="2.40.260.10">
    <property type="entry name" value="Sortase"/>
    <property type="match status" value="1"/>
</dbReference>
<accession>A0ABW3Z8U6</accession>
<evidence type="ECO:0000313" key="3">
    <source>
        <dbReference type="Proteomes" id="UP001597171"/>
    </source>
</evidence>
<keyword evidence="1 2" id="KW-0378">Hydrolase</keyword>
<comment type="caution">
    <text evidence="2">The sequence shown here is derived from an EMBL/GenBank/DDBJ whole genome shotgun (WGS) entry which is preliminary data.</text>
</comment>
<dbReference type="NCBIfam" id="TIGR01076">
    <property type="entry name" value="sortase_fam"/>
    <property type="match status" value="1"/>
</dbReference>
<dbReference type="EMBL" id="JBHTMX010000111">
    <property type="protein sequence ID" value="MFD1332676.1"/>
    <property type="molecule type" value="Genomic_DNA"/>
</dbReference>
<dbReference type="RefSeq" id="WP_378775889.1">
    <property type="nucleotide sequence ID" value="NZ_JBHTMX010000111.1"/>
</dbReference>
<dbReference type="InterPro" id="IPR041999">
    <property type="entry name" value="Sortase_D_1"/>
</dbReference>
<dbReference type="CDD" id="cd05828">
    <property type="entry name" value="Sortase_D_1"/>
    <property type="match status" value="1"/>
</dbReference>